<dbReference type="PANTHER" id="PTHR43695">
    <property type="entry name" value="PUTATIVE (AFU_ORTHOLOGUE AFUA_2G17250)-RELATED"/>
    <property type="match status" value="1"/>
</dbReference>
<evidence type="ECO:0000256" key="1">
    <source>
        <dbReference type="ARBA" id="ARBA00008668"/>
    </source>
</evidence>
<dbReference type="SUPFAM" id="SSF52266">
    <property type="entry name" value="SGNH hydrolase"/>
    <property type="match status" value="1"/>
</dbReference>
<organism evidence="4 5">
    <name type="scientific">Enterococcus casseliflavus ATCC 12755</name>
    <dbReference type="NCBI Taxonomy" id="888066"/>
    <lineage>
        <taxon>Bacteria</taxon>
        <taxon>Bacillati</taxon>
        <taxon>Bacillota</taxon>
        <taxon>Bacilli</taxon>
        <taxon>Lactobacillales</taxon>
        <taxon>Enterococcaceae</taxon>
        <taxon>Enterococcus</taxon>
    </lineage>
</organism>
<keyword evidence="2 4" id="KW-0378">Hydrolase</keyword>
<accession>F0EMH0</accession>
<feature type="domain" description="SGNH hydrolase-type esterase" evidence="3">
    <location>
        <begin position="24"/>
        <end position="215"/>
    </location>
</feature>
<dbReference type="EMBL" id="AEWT01000026">
    <property type="protein sequence ID" value="EGC68700.1"/>
    <property type="molecule type" value="Genomic_DNA"/>
</dbReference>
<evidence type="ECO:0000313" key="4">
    <source>
        <dbReference type="EMBL" id="EGC68700.1"/>
    </source>
</evidence>
<comment type="similarity">
    <text evidence="1">Belongs to the 'GDSL' lipolytic enzyme family.</text>
</comment>
<dbReference type="InterPro" id="IPR036514">
    <property type="entry name" value="SGNH_hydro_sf"/>
</dbReference>
<evidence type="ECO:0000313" key="5">
    <source>
        <dbReference type="Proteomes" id="UP000004835"/>
    </source>
</evidence>
<proteinExistence type="inferred from homology"/>
<name>F0EMH0_ENTCA</name>
<dbReference type="CDD" id="cd01821">
    <property type="entry name" value="Rhamnogalacturan_acetylesterase_like"/>
    <property type="match status" value="1"/>
</dbReference>
<dbReference type="Pfam" id="PF13472">
    <property type="entry name" value="Lipase_GDSL_2"/>
    <property type="match status" value="1"/>
</dbReference>
<dbReference type="HOGENOM" id="CLU_065859_2_1_9"/>
<evidence type="ECO:0000256" key="2">
    <source>
        <dbReference type="ARBA" id="ARBA00022801"/>
    </source>
</evidence>
<protein>
    <submittedName>
        <fullName evidence="4">Rhamnogalacturonan acetylesterase RhgT</fullName>
        <ecNumber evidence="4">3.1.1.-</ecNumber>
    </submittedName>
</protein>
<comment type="caution">
    <text evidence="4">The sequence shown here is derived from an EMBL/GenBank/DDBJ whole genome shotgun (WGS) entry which is preliminary data.</text>
</comment>
<dbReference type="InterPro" id="IPR013830">
    <property type="entry name" value="SGNH_hydro"/>
</dbReference>
<dbReference type="Proteomes" id="UP000004835">
    <property type="component" value="Unassembled WGS sequence"/>
</dbReference>
<reference evidence="4 5" key="1">
    <citation type="submission" date="2011-01" db="EMBL/GenBank/DDBJ databases">
        <authorList>
            <person name="Muzny D."/>
            <person name="Qin X."/>
            <person name="Deng J."/>
            <person name="Jiang H."/>
            <person name="Liu Y."/>
            <person name="Qu J."/>
            <person name="Song X.-Z."/>
            <person name="Zhang L."/>
            <person name="Thornton R."/>
            <person name="Coyle M."/>
            <person name="Francisco L."/>
            <person name="Jackson L."/>
            <person name="Javaid M."/>
            <person name="Korchina V."/>
            <person name="Kovar C."/>
            <person name="Mata R."/>
            <person name="Mathew T."/>
            <person name="Ngo R."/>
            <person name="Nguyen L."/>
            <person name="Nguyen N."/>
            <person name="Okwuonu G."/>
            <person name="Ongeri F."/>
            <person name="Pham C."/>
            <person name="Simmons D."/>
            <person name="Wilczek-Boney K."/>
            <person name="Hale W."/>
            <person name="Jakkamsetti A."/>
            <person name="Pham P."/>
            <person name="Ruth R."/>
            <person name="San Lucas F."/>
            <person name="Warren J."/>
            <person name="Zhang J."/>
            <person name="Zhao Z."/>
            <person name="Zhou C."/>
            <person name="Zhu D."/>
            <person name="Lee S."/>
            <person name="Bess C."/>
            <person name="Blankenburg K."/>
            <person name="Forbes L."/>
            <person name="Fu Q."/>
            <person name="Gubbala S."/>
            <person name="Hirani K."/>
            <person name="Jayaseelan J.C."/>
            <person name="Lara F."/>
            <person name="Munidasa M."/>
            <person name="Palculict T."/>
            <person name="Patil S."/>
            <person name="Pu L.-L."/>
            <person name="Saada N."/>
            <person name="Tang L."/>
            <person name="Weissenberger G."/>
            <person name="Zhu Y."/>
            <person name="Hemphill L."/>
            <person name="Shang Y."/>
            <person name="Youmans B."/>
            <person name="Ayvaz T."/>
            <person name="Ross M."/>
            <person name="Santibanez J."/>
            <person name="Aqrawi P."/>
            <person name="Gross S."/>
            <person name="Joshi V."/>
            <person name="Fowler G."/>
            <person name="Nazareth L."/>
            <person name="Reid J."/>
            <person name="Worley K."/>
            <person name="Petrosino J."/>
            <person name="Highlander S."/>
            <person name="Gibbs R."/>
        </authorList>
    </citation>
    <scope>NUCLEOTIDE SEQUENCE [LARGE SCALE GENOMIC DNA]</scope>
    <source>
        <strain evidence="4 5">ATCC 12755</strain>
    </source>
</reference>
<dbReference type="PANTHER" id="PTHR43695:SF1">
    <property type="entry name" value="RHAMNOGALACTURONAN ACETYLESTERASE"/>
    <property type="match status" value="1"/>
</dbReference>
<dbReference type="GO" id="GO:0016787">
    <property type="term" value="F:hydrolase activity"/>
    <property type="evidence" value="ECO:0007669"/>
    <property type="project" value="UniProtKB-KW"/>
</dbReference>
<gene>
    <name evidence="4" type="primary">rhgT</name>
    <name evidence="4" type="ORF">HMPREF9087_2689</name>
</gene>
<sequence>MSVIKTPATTSNFRRKQMVKIVIVGDSTASIKEPSARPETGWGEKISRYLPQHQIVNLAKNGRSSKSFIEEGRLLQAEKELHAGDYLLIQFGHNDQKTDSRGTTPVEYQHNLATYVQTARQQQATPILLTSITRLHYVDQQQLDPLAVGPYPEAMRALATSLDVVCLDLFAATQRFFSALKPQQAKTYFLHLEKNQHPNYPSGITDNTHLNNQGATAVAKLVAKCLTNAPLPLAQQVLLD</sequence>
<dbReference type="Gene3D" id="3.40.50.1110">
    <property type="entry name" value="SGNH hydrolase"/>
    <property type="match status" value="1"/>
</dbReference>
<evidence type="ECO:0000259" key="3">
    <source>
        <dbReference type="Pfam" id="PF13472"/>
    </source>
</evidence>
<dbReference type="AlphaFoldDB" id="F0EMH0"/>
<dbReference type="EC" id="3.1.1.-" evidence="4"/>
<dbReference type="InterPro" id="IPR037459">
    <property type="entry name" value="RhgT-like"/>
</dbReference>